<comment type="similarity">
    <text evidence="1 10">Belongs to the GatB/GatE family. GatB subfamily.</text>
</comment>
<dbReference type="NCBIfam" id="NF004012">
    <property type="entry name" value="PRK05477.1-2"/>
    <property type="match status" value="1"/>
</dbReference>
<dbReference type="HAMAP" id="MF_00121">
    <property type="entry name" value="GatB"/>
    <property type="match status" value="1"/>
</dbReference>
<comment type="catalytic activity">
    <reaction evidence="9 10">
        <text>L-glutamyl-tRNA(Gln) + L-glutamine + ATP + H2O = L-glutaminyl-tRNA(Gln) + L-glutamate + ADP + phosphate + H(+)</text>
        <dbReference type="Rhea" id="RHEA:17521"/>
        <dbReference type="Rhea" id="RHEA-COMP:9681"/>
        <dbReference type="Rhea" id="RHEA-COMP:9684"/>
        <dbReference type="ChEBI" id="CHEBI:15377"/>
        <dbReference type="ChEBI" id="CHEBI:15378"/>
        <dbReference type="ChEBI" id="CHEBI:29985"/>
        <dbReference type="ChEBI" id="CHEBI:30616"/>
        <dbReference type="ChEBI" id="CHEBI:43474"/>
        <dbReference type="ChEBI" id="CHEBI:58359"/>
        <dbReference type="ChEBI" id="CHEBI:78520"/>
        <dbReference type="ChEBI" id="CHEBI:78521"/>
        <dbReference type="ChEBI" id="CHEBI:456216"/>
    </reaction>
</comment>
<gene>
    <name evidence="10 12" type="primary">gatB</name>
    <name evidence="12" type="ORF">M3N64_12270</name>
</gene>
<evidence type="ECO:0000256" key="9">
    <source>
        <dbReference type="ARBA" id="ARBA00047913"/>
    </source>
</evidence>
<keyword evidence="6 10" id="KW-0648">Protein biosynthesis</keyword>
<sequence>MSNFETVIGLEVHVELKTKTKAFCGCANQFGAEPNTNTCPICLGHPGVLPILNHEAVDYAIKAALALNCEISRETKFDRKNYFYPDNPKAYQISQFDQPIGRNGYIEIEVDGEKKRIGVHRLHLEEDAGKLNHLEDGSGSLVDFNRVGTPLIEIVSEADMRNPHEAYLYLEKLKAIMQYIDVSDVKMEEGSLRCDANISIRPFGQTTFGTKTELKNLNSFTFVEKGLAYEEKRQERVLLSGGEVVQETRRYNDATKTTTVMRGKEGSDDYRYFPEPDIIKLKIDQEWIDRIEAEIPELPDARQKRYVDELGLPGYDAMVLTQTKTMSDFFEAAVAEGADAKLVSNWLMGDVSAYLNSTYQTIDQVPMTATGLAKLVKLIEKGTISSKIAKKVFKDLIEKGGDPEEIVKAKGLVQISDEGALRDLMAPILEANKQSMIDYKNGKDRALGFLVGQVMKQSRGKANPKIVNKIILEEIDKL</sequence>
<dbReference type="PANTHER" id="PTHR11659:SF0">
    <property type="entry name" value="GLUTAMYL-TRNA(GLN) AMIDOTRANSFERASE SUBUNIT B, MITOCHONDRIAL"/>
    <property type="match status" value="1"/>
</dbReference>
<keyword evidence="13" id="KW-1185">Reference proteome</keyword>
<dbReference type="InterPro" id="IPR004413">
    <property type="entry name" value="GatB"/>
</dbReference>
<dbReference type="Gene3D" id="1.10.10.410">
    <property type="match status" value="1"/>
</dbReference>
<evidence type="ECO:0000259" key="11">
    <source>
        <dbReference type="SMART" id="SM00845"/>
    </source>
</evidence>
<evidence type="ECO:0000256" key="4">
    <source>
        <dbReference type="ARBA" id="ARBA00022741"/>
    </source>
</evidence>
<dbReference type="Pfam" id="PF02934">
    <property type="entry name" value="GatB_N"/>
    <property type="match status" value="1"/>
</dbReference>
<evidence type="ECO:0000256" key="2">
    <source>
        <dbReference type="ARBA" id="ARBA00011123"/>
    </source>
</evidence>
<evidence type="ECO:0000256" key="5">
    <source>
        <dbReference type="ARBA" id="ARBA00022840"/>
    </source>
</evidence>
<comment type="caution">
    <text evidence="12">The sequence shown here is derived from an EMBL/GenBank/DDBJ whole genome shotgun (WGS) entry which is preliminary data.</text>
</comment>
<keyword evidence="3 10" id="KW-0436">Ligase</keyword>
<dbReference type="NCBIfam" id="NF004011">
    <property type="entry name" value="PRK05477.1-1"/>
    <property type="match status" value="1"/>
</dbReference>
<dbReference type="NCBIfam" id="NF004014">
    <property type="entry name" value="PRK05477.1-4"/>
    <property type="match status" value="1"/>
</dbReference>
<dbReference type="InterPro" id="IPR017958">
    <property type="entry name" value="Gln-tRNA_amidoTrfase_suB_CS"/>
</dbReference>
<feature type="domain" description="Asn/Gln amidotransferase" evidence="11">
    <location>
        <begin position="328"/>
        <end position="475"/>
    </location>
</feature>
<dbReference type="RefSeq" id="WP_249102703.1">
    <property type="nucleotide sequence ID" value="NZ_JAMAST010000020.1"/>
</dbReference>
<dbReference type="Pfam" id="PF02637">
    <property type="entry name" value="GatB_Yqey"/>
    <property type="match status" value="1"/>
</dbReference>
<dbReference type="InterPro" id="IPR006075">
    <property type="entry name" value="Asn/Gln-tRNA_Trfase_suB/E_cat"/>
</dbReference>
<dbReference type="InterPro" id="IPR042114">
    <property type="entry name" value="GatB_C_1"/>
</dbReference>
<dbReference type="SMART" id="SM00845">
    <property type="entry name" value="GatB_Yqey"/>
    <property type="match status" value="1"/>
</dbReference>
<comment type="catalytic activity">
    <reaction evidence="8 10">
        <text>L-aspartyl-tRNA(Asn) + L-glutamine + ATP + H2O = L-asparaginyl-tRNA(Asn) + L-glutamate + ADP + phosphate + 2 H(+)</text>
        <dbReference type="Rhea" id="RHEA:14513"/>
        <dbReference type="Rhea" id="RHEA-COMP:9674"/>
        <dbReference type="Rhea" id="RHEA-COMP:9677"/>
        <dbReference type="ChEBI" id="CHEBI:15377"/>
        <dbReference type="ChEBI" id="CHEBI:15378"/>
        <dbReference type="ChEBI" id="CHEBI:29985"/>
        <dbReference type="ChEBI" id="CHEBI:30616"/>
        <dbReference type="ChEBI" id="CHEBI:43474"/>
        <dbReference type="ChEBI" id="CHEBI:58359"/>
        <dbReference type="ChEBI" id="CHEBI:78515"/>
        <dbReference type="ChEBI" id="CHEBI:78516"/>
        <dbReference type="ChEBI" id="CHEBI:456216"/>
    </reaction>
</comment>
<dbReference type="InterPro" id="IPR014746">
    <property type="entry name" value="Gln_synth/guanido_kin_cat_dom"/>
</dbReference>
<dbReference type="EMBL" id="JAMAST010000020">
    <property type="protein sequence ID" value="MCL1632694.1"/>
    <property type="molecule type" value="Genomic_DNA"/>
</dbReference>
<comment type="subunit">
    <text evidence="2 10">Heterotrimer of A, B and C subunits.</text>
</comment>
<organism evidence="12 13">
    <name type="scientific">Sporolactobacillus mangiferae</name>
    <dbReference type="NCBI Taxonomy" id="2940498"/>
    <lineage>
        <taxon>Bacteria</taxon>
        <taxon>Bacillati</taxon>
        <taxon>Bacillota</taxon>
        <taxon>Bacilli</taxon>
        <taxon>Bacillales</taxon>
        <taxon>Sporolactobacillaceae</taxon>
        <taxon>Sporolactobacillus</taxon>
    </lineage>
</organism>
<evidence type="ECO:0000256" key="10">
    <source>
        <dbReference type="HAMAP-Rule" id="MF_00121"/>
    </source>
</evidence>
<dbReference type="SUPFAM" id="SSF89095">
    <property type="entry name" value="GatB/YqeY motif"/>
    <property type="match status" value="1"/>
</dbReference>
<dbReference type="Gene3D" id="1.10.150.380">
    <property type="entry name" value="GatB domain, N-terminal subdomain"/>
    <property type="match status" value="1"/>
</dbReference>
<evidence type="ECO:0000256" key="6">
    <source>
        <dbReference type="ARBA" id="ARBA00022917"/>
    </source>
</evidence>
<dbReference type="Proteomes" id="UP001203004">
    <property type="component" value="Unassembled WGS sequence"/>
</dbReference>
<dbReference type="NCBIfam" id="TIGR00133">
    <property type="entry name" value="gatB"/>
    <property type="match status" value="1"/>
</dbReference>
<evidence type="ECO:0000256" key="7">
    <source>
        <dbReference type="ARBA" id="ARBA00024799"/>
    </source>
</evidence>
<accession>A0ABT0MCU0</accession>
<dbReference type="InterPro" id="IPR003789">
    <property type="entry name" value="Asn/Gln_tRNA_amidoTrase-B-like"/>
</dbReference>
<proteinExistence type="inferred from homology"/>
<dbReference type="InterPro" id="IPR017959">
    <property type="entry name" value="Asn/Gln-tRNA_amidoTrfase_suB/E"/>
</dbReference>
<evidence type="ECO:0000256" key="3">
    <source>
        <dbReference type="ARBA" id="ARBA00022598"/>
    </source>
</evidence>
<dbReference type="InterPro" id="IPR018027">
    <property type="entry name" value="Asn/Gln_amidotransferase"/>
</dbReference>
<evidence type="ECO:0000313" key="12">
    <source>
        <dbReference type="EMBL" id="MCL1632694.1"/>
    </source>
</evidence>
<keyword evidence="5 10" id="KW-0067">ATP-binding</keyword>
<reference evidence="12 13" key="1">
    <citation type="submission" date="2022-05" db="EMBL/GenBank/DDBJ databases">
        <title>Sporolactobacillus sp nov CPB3-1, isolated from tree bark (Mangifera indica L.).</title>
        <authorList>
            <person name="Phuengjayaem S."/>
            <person name="Tanasupawat S."/>
        </authorList>
    </citation>
    <scope>NUCLEOTIDE SEQUENCE [LARGE SCALE GENOMIC DNA]</scope>
    <source>
        <strain evidence="12 13">CPB3-1</strain>
    </source>
</reference>
<keyword evidence="4 10" id="KW-0547">Nucleotide-binding</keyword>
<dbReference type="GO" id="GO:0016874">
    <property type="term" value="F:ligase activity"/>
    <property type="evidence" value="ECO:0007669"/>
    <property type="project" value="UniProtKB-KW"/>
</dbReference>
<dbReference type="PROSITE" id="PS01234">
    <property type="entry name" value="GATB"/>
    <property type="match status" value="1"/>
</dbReference>
<dbReference type="EC" id="6.3.5.-" evidence="10"/>
<evidence type="ECO:0000256" key="1">
    <source>
        <dbReference type="ARBA" id="ARBA00005306"/>
    </source>
</evidence>
<dbReference type="InterPro" id="IPR023168">
    <property type="entry name" value="GatB_Yqey_C_2"/>
</dbReference>
<evidence type="ECO:0000313" key="13">
    <source>
        <dbReference type="Proteomes" id="UP001203004"/>
    </source>
</evidence>
<dbReference type="PANTHER" id="PTHR11659">
    <property type="entry name" value="GLUTAMYL-TRNA GLN AMIDOTRANSFERASE SUBUNIT B MITOCHONDRIAL AND PROKARYOTIC PET112-RELATED"/>
    <property type="match status" value="1"/>
</dbReference>
<protein>
    <recommendedName>
        <fullName evidence="10">Aspartyl/glutamyl-tRNA(Asn/Gln) amidotransferase subunit B</fullName>
        <shortName evidence="10">Asp/Glu-ADT subunit B</shortName>
        <ecNumber evidence="10">6.3.5.-</ecNumber>
    </recommendedName>
</protein>
<comment type="function">
    <text evidence="7 10">Allows the formation of correctly charged Asn-tRNA(Asn) or Gln-tRNA(Gln) through the transamidation of misacylated Asp-tRNA(Asn) or Glu-tRNA(Gln) in organisms which lack either or both of asparaginyl-tRNA or glutaminyl-tRNA synthetases. The reaction takes place in the presence of glutamine and ATP through an activated phospho-Asp-tRNA(Asn) or phospho-Glu-tRNA(Gln).</text>
</comment>
<name>A0ABT0MCU0_9BACL</name>
<dbReference type="SUPFAM" id="SSF55931">
    <property type="entry name" value="Glutamine synthetase/guanido kinase"/>
    <property type="match status" value="1"/>
</dbReference>
<evidence type="ECO:0000256" key="8">
    <source>
        <dbReference type="ARBA" id="ARBA00047380"/>
    </source>
</evidence>